<feature type="non-terminal residue" evidence="1">
    <location>
        <position position="1"/>
    </location>
</feature>
<reference evidence="1" key="1">
    <citation type="submission" date="2018-05" db="EMBL/GenBank/DDBJ databases">
        <authorList>
            <person name="Lanie J.A."/>
            <person name="Ng W.-L."/>
            <person name="Kazmierczak K.M."/>
            <person name="Andrzejewski T.M."/>
            <person name="Davidsen T.M."/>
            <person name="Wayne K.J."/>
            <person name="Tettelin H."/>
            <person name="Glass J.I."/>
            <person name="Rusch D."/>
            <person name="Podicherti R."/>
            <person name="Tsui H.-C.T."/>
            <person name="Winkler M.E."/>
        </authorList>
    </citation>
    <scope>NUCLEOTIDE SEQUENCE</scope>
</reference>
<gene>
    <name evidence="1" type="ORF">METZ01_LOCUS448776</name>
</gene>
<dbReference type="EMBL" id="UINC01184624">
    <property type="protein sequence ID" value="SVD95922.1"/>
    <property type="molecule type" value="Genomic_DNA"/>
</dbReference>
<protein>
    <submittedName>
        <fullName evidence="1">Uncharacterized protein</fullName>
    </submittedName>
</protein>
<sequence length="96" mass="10878">MPVDRQGSVIIENSADGKVYHIESKNEHIIIDDKSLPSIELKNNSNDSHFIIRPITAGRGFHWEKEISVKVLGNLTVSNKDGFLFVVNNIQLEMYL</sequence>
<accession>A0A382ZKA8</accession>
<evidence type="ECO:0000313" key="1">
    <source>
        <dbReference type="EMBL" id="SVD95922.1"/>
    </source>
</evidence>
<proteinExistence type="predicted"/>
<name>A0A382ZKA8_9ZZZZ</name>
<dbReference type="AlphaFoldDB" id="A0A382ZKA8"/>
<organism evidence="1">
    <name type="scientific">marine metagenome</name>
    <dbReference type="NCBI Taxonomy" id="408172"/>
    <lineage>
        <taxon>unclassified sequences</taxon>
        <taxon>metagenomes</taxon>
        <taxon>ecological metagenomes</taxon>
    </lineage>
</organism>
<feature type="non-terminal residue" evidence="1">
    <location>
        <position position="96"/>
    </location>
</feature>